<dbReference type="AlphaFoldDB" id="A0A0A9CFC8"/>
<sequence>MEARANDAAASAGGGDMGAQGKRR</sequence>
<evidence type="ECO:0000313" key="2">
    <source>
        <dbReference type="EMBL" id="JAD74296.1"/>
    </source>
</evidence>
<reference evidence="2" key="1">
    <citation type="submission" date="2014-09" db="EMBL/GenBank/DDBJ databases">
        <authorList>
            <person name="Magalhaes I.L.F."/>
            <person name="Oliveira U."/>
            <person name="Santos F.R."/>
            <person name="Vidigal T.H.D.A."/>
            <person name="Brescovit A.D."/>
            <person name="Santos A.J."/>
        </authorList>
    </citation>
    <scope>NUCLEOTIDE SEQUENCE</scope>
    <source>
        <tissue evidence="2">Shoot tissue taken approximately 20 cm above the soil surface</tissue>
    </source>
</reference>
<accession>A0A0A9CFC8</accession>
<feature type="region of interest" description="Disordered" evidence="1">
    <location>
        <begin position="1"/>
        <end position="24"/>
    </location>
</feature>
<name>A0A0A9CFC8_ARUDO</name>
<feature type="compositionally biased region" description="Low complexity" evidence="1">
    <location>
        <begin position="1"/>
        <end position="11"/>
    </location>
</feature>
<protein>
    <submittedName>
        <fullName evidence="2">Uncharacterized protein</fullName>
    </submittedName>
</protein>
<proteinExistence type="predicted"/>
<evidence type="ECO:0000256" key="1">
    <source>
        <dbReference type="SAM" id="MobiDB-lite"/>
    </source>
</evidence>
<organism evidence="2">
    <name type="scientific">Arundo donax</name>
    <name type="common">Giant reed</name>
    <name type="synonym">Donax arundinaceus</name>
    <dbReference type="NCBI Taxonomy" id="35708"/>
    <lineage>
        <taxon>Eukaryota</taxon>
        <taxon>Viridiplantae</taxon>
        <taxon>Streptophyta</taxon>
        <taxon>Embryophyta</taxon>
        <taxon>Tracheophyta</taxon>
        <taxon>Spermatophyta</taxon>
        <taxon>Magnoliopsida</taxon>
        <taxon>Liliopsida</taxon>
        <taxon>Poales</taxon>
        <taxon>Poaceae</taxon>
        <taxon>PACMAD clade</taxon>
        <taxon>Arundinoideae</taxon>
        <taxon>Arundineae</taxon>
        <taxon>Arundo</taxon>
    </lineage>
</organism>
<dbReference type="EMBL" id="GBRH01223599">
    <property type="protein sequence ID" value="JAD74296.1"/>
    <property type="molecule type" value="Transcribed_RNA"/>
</dbReference>
<reference evidence="2" key="2">
    <citation type="journal article" date="2015" name="Data Brief">
        <title>Shoot transcriptome of the giant reed, Arundo donax.</title>
        <authorList>
            <person name="Barrero R.A."/>
            <person name="Guerrero F.D."/>
            <person name="Moolhuijzen P."/>
            <person name="Goolsby J.A."/>
            <person name="Tidwell J."/>
            <person name="Bellgard S.E."/>
            <person name="Bellgard M.I."/>
        </authorList>
    </citation>
    <scope>NUCLEOTIDE SEQUENCE</scope>
    <source>
        <tissue evidence="2">Shoot tissue taken approximately 20 cm above the soil surface</tissue>
    </source>
</reference>